<dbReference type="STRING" id="797277.SAMN05216198_1450"/>
<keyword evidence="3" id="KW-1185">Reference proteome</keyword>
<keyword evidence="1" id="KW-0472">Membrane</keyword>
<gene>
    <name evidence="2" type="ORF">SAMN05216198_1450</name>
</gene>
<reference evidence="3" key="1">
    <citation type="submission" date="2016-10" db="EMBL/GenBank/DDBJ databases">
        <authorList>
            <person name="Varghese N."/>
            <person name="Submissions S."/>
        </authorList>
    </citation>
    <scope>NUCLEOTIDE SEQUENCE [LARGE SCALE GENOMIC DNA]</scope>
    <source>
        <strain evidence="3">2SM5</strain>
    </source>
</reference>
<evidence type="ECO:0000256" key="1">
    <source>
        <dbReference type="SAM" id="Phobius"/>
    </source>
</evidence>
<keyword evidence="1" id="KW-0812">Transmembrane</keyword>
<dbReference type="Proteomes" id="UP000243426">
    <property type="component" value="Chromosome I"/>
</dbReference>
<accession>A0A1H1QDQ6</accession>
<evidence type="ECO:0000313" key="2">
    <source>
        <dbReference type="EMBL" id="SDS21417.1"/>
    </source>
</evidence>
<protein>
    <submittedName>
        <fullName evidence="2">Uncharacterized protein</fullName>
    </submittedName>
</protein>
<sequence>MMCPQQYRAHFLNTRYVPPGIWIALAIFVGMAVVQTTWLWHRSQQVGALQVQLQSLELLPSQGSRHAQPDPIMQQSYRELLDISTQLTLPVHIWMACLQPPAQVPVRITSFDWNAATDVIDMRMNVYHRTEFADYLQALAEQKYPCSASLRQEERTQEGGYQLSLRLYSLHKEAAGER</sequence>
<proteinExistence type="predicted"/>
<keyword evidence="1" id="KW-1133">Transmembrane helix</keyword>
<name>A0A1H1QDQ6_9GAMM</name>
<dbReference type="AlphaFoldDB" id="A0A1H1QDQ6"/>
<dbReference type="EMBL" id="LT629748">
    <property type="protein sequence ID" value="SDS21417.1"/>
    <property type="molecule type" value="Genomic_DNA"/>
</dbReference>
<feature type="transmembrane region" description="Helical" evidence="1">
    <location>
        <begin position="20"/>
        <end position="40"/>
    </location>
</feature>
<organism evidence="2 3">
    <name type="scientific">Halopseudomonas litoralis</name>
    <dbReference type="NCBI Taxonomy" id="797277"/>
    <lineage>
        <taxon>Bacteria</taxon>
        <taxon>Pseudomonadati</taxon>
        <taxon>Pseudomonadota</taxon>
        <taxon>Gammaproteobacteria</taxon>
        <taxon>Pseudomonadales</taxon>
        <taxon>Pseudomonadaceae</taxon>
        <taxon>Halopseudomonas</taxon>
    </lineage>
</organism>
<evidence type="ECO:0000313" key="3">
    <source>
        <dbReference type="Proteomes" id="UP000243426"/>
    </source>
</evidence>